<feature type="compositionally biased region" description="Acidic residues" evidence="1">
    <location>
        <begin position="79"/>
        <end position="97"/>
    </location>
</feature>
<organism evidence="2">
    <name type="scientific">Chromera velia CCMP2878</name>
    <dbReference type="NCBI Taxonomy" id="1169474"/>
    <lineage>
        <taxon>Eukaryota</taxon>
        <taxon>Sar</taxon>
        <taxon>Alveolata</taxon>
        <taxon>Colpodellida</taxon>
        <taxon>Chromeraceae</taxon>
        <taxon>Chromera</taxon>
    </lineage>
</organism>
<feature type="compositionally biased region" description="Low complexity" evidence="1">
    <location>
        <begin position="435"/>
        <end position="446"/>
    </location>
</feature>
<feature type="compositionally biased region" description="Basic and acidic residues" evidence="1">
    <location>
        <begin position="249"/>
        <end position="259"/>
    </location>
</feature>
<feature type="compositionally biased region" description="Basic and acidic residues" evidence="1">
    <location>
        <begin position="111"/>
        <end position="122"/>
    </location>
</feature>
<dbReference type="AlphaFoldDB" id="A0A0G4H2E0"/>
<gene>
    <name evidence="2" type="ORF">Cvel_24400</name>
</gene>
<dbReference type="EMBL" id="CDMZ01001801">
    <property type="protein sequence ID" value="CEM37742.1"/>
    <property type="molecule type" value="Genomic_DNA"/>
</dbReference>
<name>A0A0G4H2E0_9ALVE</name>
<proteinExistence type="predicted"/>
<sequence length="475" mass="52395">MSDSLASPFSVEEEGSHRKTRSNLRELVDVKCDVFSADSFRGDRLPHRSTNTETDFDLSPMSQESAALSFRCDHNERGDENEEEEEGNQTEDEEQYEDERMKEEEEEEDTRTEADPCERPYSDKTLPLNCKHPNFYFAFLVQTQAQALQQQQYQQRAGGCTPTPPVALPITPDTMHLQSFYSEAAASPAGMRRLRMLQEWASKVNSRVFSQFGRVLSTVVLSDILGDLYEGTLGGDFLAGGTLGGHGEEIEKEWGERGGEGGTQRRGGERKRDGGNAGRQGVKDPCDSLGRADSQHANARLRGQRRGRDECVIWQGSVAVSDSPSLSVSRRAAEGGVVCESSAGTTPVISVITPTTQDGYVLSGEELDAQLLLSFSSTYRASLSTPTTPLPQIDPRRRHVLGRVWVQVRRILCLVFLDDASFNRVMEEAEKAADPGLAASSSSQNSPPRPPPDASDLLTTCRNPHCVRLSHIMHL</sequence>
<feature type="region of interest" description="Disordered" evidence="1">
    <location>
        <begin position="433"/>
        <end position="458"/>
    </location>
</feature>
<reference evidence="2" key="1">
    <citation type="submission" date="2014-11" db="EMBL/GenBank/DDBJ databases">
        <authorList>
            <person name="Otto D Thomas"/>
            <person name="Naeem Raeece"/>
        </authorList>
    </citation>
    <scope>NUCLEOTIDE SEQUENCE</scope>
</reference>
<dbReference type="VEuPathDB" id="CryptoDB:Cvel_24400"/>
<evidence type="ECO:0000313" key="2">
    <source>
        <dbReference type="EMBL" id="CEM37742.1"/>
    </source>
</evidence>
<feature type="region of interest" description="Disordered" evidence="1">
    <location>
        <begin position="1"/>
        <end position="23"/>
    </location>
</feature>
<accession>A0A0G4H2E0</accession>
<protein>
    <submittedName>
        <fullName evidence="2">Uncharacterized protein</fullName>
    </submittedName>
</protein>
<feature type="region of interest" description="Disordered" evidence="1">
    <location>
        <begin position="40"/>
        <end position="123"/>
    </location>
</feature>
<evidence type="ECO:0000256" key="1">
    <source>
        <dbReference type="SAM" id="MobiDB-lite"/>
    </source>
</evidence>
<feature type="region of interest" description="Disordered" evidence="1">
    <location>
        <begin position="249"/>
        <end position="293"/>
    </location>
</feature>